<dbReference type="STRING" id="78410.A0A0P7B6A4"/>
<dbReference type="PANTHER" id="PTHR19848">
    <property type="entry name" value="WD40 REPEAT PROTEIN"/>
    <property type="match status" value="1"/>
</dbReference>
<dbReference type="InterPro" id="IPR007111">
    <property type="entry name" value="NACHT_NTPase"/>
</dbReference>
<feature type="repeat" description="WD" evidence="3">
    <location>
        <begin position="910"/>
        <end position="951"/>
    </location>
</feature>
<feature type="domain" description="NACHT" evidence="4">
    <location>
        <begin position="88"/>
        <end position="312"/>
    </location>
</feature>
<organism evidence="5 6">
    <name type="scientific">Neonectria ditissima</name>
    <dbReference type="NCBI Taxonomy" id="78410"/>
    <lineage>
        <taxon>Eukaryota</taxon>
        <taxon>Fungi</taxon>
        <taxon>Dikarya</taxon>
        <taxon>Ascomycota</taxon>
        <taxon>Pezizomycotina</taxon>
        <taxon>Sordariomycetes</taxon>
        <taxon>Hypocreomycetidae</taxon>
        <taxon>Hypocreales</taxon>
        <taxon>Nectriaceae</taxon>
        <taxon>Neonectria</taxon>
    </lineage>
</organism>
<sequence>MDHDHSSAITHSLVGSGIQHSGSGDFNARDIFIDSTKGRELLADLYVTDPRLDKARIESTKGSLLEGSYRWALDNYEFLQWRNGPQSRLLWIKGDPGKGKTMLLCGIIDGLTREASAACPPAYFFFQATDARIDNSTAALRGLIWLLVRQHPSLLLYLKDQYKNAGKRLFEDANAWHALSQILANMLADPLLEDKILVVDALDECVAGLQQFLDFISNQDFSSGVKWIVSSRNWPTIEETLTNATEQLTLSLELNGDSISAAVLVYIQHQVEQLALKKRYTPKIRDTVQQHLMSNANDTFLWVALVCRALADSSVRKHPTLTKLTQFPPGLDALYEQMMKNISQSTDAEICKEILATASVVYRPVTIKELPALVQSLGEYEDDIQTLQEIIGSCGSFLTLRDSVVYFVHQSAKDFFLNKASKTVLPSGIEHEHYTMFQRSLDALKTTLRRDIYDLRDPGFSVDEVYPPNPDPLALARYSCIYWVDHLHDSRSMEATSQENERQFADAVYMFLKDRFLYWLEALSLLHSASEGVMAIQKLRGLAWNIERTELSEMIHDAYRFILFHKIAIDNAPLQVYVGLAFTPTKSLVRASFIDEAPKWMTVKPVVADDWSACLQTLEGSSSQIRFIVASENGRRLASTAFDELIKVWDADTGACLHTLVGHQNLVHSATFMADEQRLASASGDKSIKIWNLEQGTCLLTLTGHRLAVESIIFIPIGQRLASASDDKTIKIWDSATGTCLRTFEGHTNMVRSVAFTTNGQHLASASYDETVKIWDPTTGTCLLTIDHEDVAFSIIWTEDGTRLVSASSGNHIRIWDPTTGACLQQFDRDDENNSLVALAVNGHFLASVSNDFIQVMDPNTSSCLRTYSALGARFTCVAFMNDGQRLASGSSDANVRIWDLEAEASLQIDEGHDNEVSSLAFTADCRRLASGSFDSNVKIWDPITGACLQTLEGHGDQIVSLMFIADPWYLVSASVDATIKIWDPDAGICLRTLEGHGEEIIGVALTTDNRRLASLSYDKTLKIWDLATGACLQTLHTDLSVAFKADSQQLPESSFLLAKIWHPSGLTYFRIFSNQDNELMIFGFHAKSSVSSGASGGTNESLHDAMSPSSAASESLVRSDYYAISQDSMWIMREGKRIVWLPEEYRAYDRKRSAAVVEGSIAIGLIGTVRLSRH</sequence>
<feature type="repeat" description="WD" evidence="3">
    <location>
        <begin position="785"/>
        <end position="826"/>
    </location>
</feature>
<gene>
    <name evidence="5" type="ORF">AK830_g1399</name>
</gene>
<dbReference type="InterPro" id="IPR019775">
    <property type="entry name" value="WD40_repeat_CS"/>
</dbReference>
<dbReference type="SMART" id="SM00320">
    <property type="entry name" value="WD40"/>
    <property type="match status" value="10"/>
</dbReference>
<dbReference type="Gene3D" id="3.40.50.300">
    <property type="entry name" value="P-loop containing nucleotide triphosphate hydrolases"/>
    <property type="match status" value="1"/>
</dbReference>
<dbReference type="SUPFAM" id="SSF50978">
    <property type="entry name" value="WD40 repeat-like"/>
    <property type="match status" value="2"/>
</dbReference>
<proteinExistence type="predicted"/>
<accession>A0A0P7B6A4</accession>
<dbReference type="PROSITE" id="PS50082">
    <property type="entry name" value="WD_REPEATS_2"/>
    <property type="match status" value="9"/>
</dbReference>
<dbReference type="InterPro" id="IPR036322">
    <property type="entry name" value="WD40_repeat_dom_sf"/>
</dbReference>
<feature type="repeat" description="WD" evidence="3">
    <location>
        <begin position="994"/>
        <end position="1035"/>
    </location>
</feature>
<dbReference type="Gene3D" id="2.130.10.10">
    <property type="entry name" value="YVTN repeat-like/Quinoprotein amine dehydrogenase"/>
    <property type="match status" value="3"/>
</dbReference>
<protein>
    <submittedName>
        <fullName evidence="5">Vegetative incompatibility protein HET-E-1</fullName>
    </submittedName>
</protein>
<dbReference type="PROSITE" id="PS00678">
    <property type="entry name" value="WD_REPEATS_1"/>
    <property type="match status" value="4"/>
</dbReference>
<evidence type="ECO:0000313" key="5">
    <source>
        <dbReference type="EMBL" id="KPM45221.1"/>
    </source>
</evidence>
<dbReference type="InterPro" id="IPR015943">
    <property type="entry name" value="WD40/YVTN_repeat-like_dom_sf"/>
</dbReference>
<keyword evidence="1 3" id="KW-0853">WD repeat</keyword>
<dbReference type="InterPro" id="IPR056884">
    <property type="entry name" value="NPHP3-like_N"/>
</dbReference>
<dbReference type="AlphaFoldDB" id="A0A0P7B6A4"/>
<evidence type="ECO:0000256" key="2">
    <source>
        <dbReference type="ARBA" id="ARBA00022737"/>
    </source>
</evidence>
<dbReference type="InterPro" id="IPR020472">
    <property type="entry name" value="WD40_PAC1"/>
</dbReference>
<feature type="repeat" description="WD" evidence="3">
    <location>
        <begin position="618"/>
        <end position="659"/>
    </location>
</feature>
<dbReference type="Pfam" id="PF24883">
    <property type="entry name" value="NPHP3_N"/>
    <property type="match status" value="1"/>
</dbReference>
<dbReference type="OrthoDB" id="538223at2759"/>
<dbReference type="InterPro" id="IPR001680">
    <property type="entry name" value="WD40_rpt"/>
</dbReference>
<feature type="repeat" description="WD" evidence="3">
    <location>
        <begin position="660"/>
        <end position="701"/>
    </location>
</feature>
<evidence type="ECO:0000256" key="3">
    <source>
        <dbReference type="PROSITE-ProRule" id="PRU00221"/>
    </source>
</evidence>
<comment type="caution">
    <text evidence="5">The sequence shown here is derived from an EMBL/GenBank/DDBJ whole genome shotgun (WGS) entry which is preliminary data.</text>
</comment>
<keyword evidence="2" id="KW-0677">Repeat</keyword>
<dbReference type="InterPro" id="IPR027417">
    <property type="entry name" value="P-loop_NTPase"/>
</dbReference>
<dbReference type="EMBL" id="LKCW01000010">
    <property type="protein sequence ID" value="KPM45221.1"/>
    <property type="molecule type" value="Genomic_DNA"/>
</dbReference>
<feature type="repeat" description="WD" evidence="3">
    <location>
        <begin position="868"/>
        <end position="909"/>
    </location>
</feature>
<dbReference type="SUPFAM" id="SSF52540">
    <property type="entry name" value="P-loop containing nucleoside triphosphate hydrolases"/>
    <property type="match status" value="1"/>
</dbReference>
<dbReference type="PROSITE" id="PS50294">
    <property type="entry name" value="WD_REPEATS_REGION"/>
    <property type="match status" value="9"/>
</dbReference>
<feature type="repeat" description="WD" evidence="3">
    <location>
        <begin position="952"/>
        <end position="993"/>
    </location>
</feature>
<dbReference type="PRINTS" id="PR00320">
    <property type="entry name" value="GPROTEINBRPT"/>
</dbReference>
<evidence type="ECO:0000256" key="1">
    <source>
        <dbReference type="ARBA" id="ARBA00022574"/>
    </source>
</evidence>
<keyword evidence="6" id="KW-1185">Reference proteome</keyword>
<dbReference type="PANTHER" id="PTHR19848:SF8">
    <property type="entry name" value="F-BOX AND WD REPEAT DOMAIN CONTAINING 7"/>
    <property type="match status" value="1"/>
</dbReference>
<dbReference type="PROSITE" id="PS50837">
    <property type="entry name" value="NACHT"/>
    <property type="match status" value="1"/>
</dbReference>
<dbReference type="Pfam" id="PF00400">
    <property type="entry name" value="WD40"/>
    <property type="match status" value="9"/>
</dbReference>
<reference evidence="5 6" key="1">
    <citation type="submission" date="2015-09" db="EMBL/GenBank/DDBJ databases">
        <title>Draft genome of a European isolate of the apple canker pathogen Neonectria ditissima.</title>
        <authorList>
            <person name="Gomez-Cortecero A."/>
            <person name="Harrison R.J."/>
            <person name="Armitage A.D."/>
        </authorList>
    </citation>
    <scope>NUCLEOTIDE SEQUENCE [LARGE SCALE GENOMIC DNA]</scope>
    <source>
        <strain evidence="5 6">R09/05</strain>
    </source>
</reference>
<dbReference type="Proteomes" id="UP000050424">
    <property type="component" value="Unassembled WGS sequence"/>
</dbReference>
<dbReference type="CDD" id="cd00200">
    <property type="entry name" value="WD40"/>
    <property type="match status" value="1"/>
</dbReference>
<feature type="repeat" description="WD" evidence="3">
    <location>
        <begin position="744"/>
        <end position="785"/>
    </location>
</feature>
<feature type="repeat" description="WD" evidence="3">
    <location>
        <begin position="702"/>
        <end position="743"/>
    </location>
</feature>
<evidence type="ECO:0000259" key="4">
    <source>
        <dbReference type="PROSITE" id="PS50837"/>
    </source>
</evidence>
<name>A0A0P7B6A4_9HYPO</name>
<evidence type="ECO:0000313" key="6">
    <source>
        <dbReference type="Proteomes" id="UP000050424"/>
    </source>
</evidence>